<dbReference type="PANTHER" id="PTHR33248">
    <property type="entry name" value="ZINC ION-BINDING PROTEIN"/>
    <property type="match status" value="1"/>
</dbReference>
<evidence type="ECO:0000256" key="2">
    <source>
        <dbReference type="ARBA" id="ARBA00022771"/>
    </source>
</evidence>
<gene>
    <name evidence="6" type="ORF">PIB30_071968</name>
</gene>
<evidence type="ECO:0000256" key="1">
    <source>
        <dbReference type="ARBA" id="ARBA00022723"/>
    </source>
</evidence>
<evidence type="ECO:0000313" key="7">
    <source>
        <dbReference type="Proteomes" id="UP001341840"/>
    </source>
</evidence>
<dbReference type="Proteomes" id="UP001341840">
    <property type="component" value="Unassembled WGS sequence"/>
</dbReference>
<keyword evidence="1" id="KW-0479">Metal-binding</keyword>
<accession>A0ABU6QNZ1</accession>
<dbReference type="PROSITE" id="PS51999">
    <property type="entry name" value="ZF_GRF"/>
    <property type="match status" value="1"/>
</dbReference>
<comment type="caution">
    <text evidence="6">The sequence shown here is derived from an EMBL/GenBank/DDBJ whole genome shotgun (WGS) entry which is preliminary data.</text>
</comment>
<evidence type="ECO:0000256" key="4">
    <source>
        <dbReference type="PROSITE-ProRule" id="PRU01343"/>
    </source>
</evidence>
<proteinExistence type="predicted"/>
<dbReference type="InterPro" id="IPR010666">
    <property type="entry name" value="Znf_GRF"/>
</dbReference>
<keyword evidence="7" id="KW-1185">Reference proteome</keyword>
<protein>
    <recommendedName>
        <fullName evidence="5">GRF-type domain-containing protein</fullName>
    </recommendedName>
</protein>
<dbReference type="EMBL" id="JASCZI010000842">
    <property type="protein sequence ID" value="MED6113558.1"/>
    <property type="molecule type" value="Genomic_DNA"/>
</dbReference>
<keyword evidence="2 4" id="KW-0863">Zinc-finger</keyword>
<dbReference type="Pfam" id="PF06839">
    <property type="entry name" value="Zn_ribbon_GRF"/>
    <property type="match status" value="1"/>
</dbReference>
<sequence length="169" mass="19625">FYVKEHQQPQEETFMFLCRGTHCPVNFFEWINDDEELKNGLTKPRGGRVRCFCGEPLTLRTSRMARNPNRRFISCPNRRCKFFEWVDGHYGTRSATRTRSSIGGDAGILGTKQHSGGFEDEIRKLESQQRKMEISSVDIEKLKVDLEQLDACVERMCDELNVVKNTLED</sequence>
<feature type="domain" description="GRF-type" evidence="5">
    <location>
        <begin position="51"/>
        <end position="89"/>
    </location>
</feature>
<reference evidence="6 7" key="1">
    <citation type="journal article" date="2023" name="Plants (Basel)">
        <title>Bridging the Gap: Combining Genomics and Transcriptomics Approaches to Understand Stylosanthes scabra, an Orphan Legume from the Brazilian Caatinga.</title>
        <authorList>
            <person name="Ferreira-Neto J.R.C."/>
            <person name="da Silva M.D."/>
            <person name="Binneck E."/>
            <person name="de Melo N.F."/>
            <person name="da Silva R.H."/>
            <person name="de Melo A.L.T.M."/>
            <person name="Pandolfi V."/>
            <person name="Bustamante F.O."/>
            <person name="Brasileiro-Vidal A.C."/>
            <person name="Benko-Iseppon A.M."/>
        </authorList>
    </citation>
    <scope>NUCLEOTIDE SEQUENCE [LARGE SCALE GENOMIC DNA]</scope>
    <source>
        <tissue evidence="6">Leaves</tissue>
    </source>
</reference>
<feature type="non-terminal residue" evidence="6">
    <location>
        <position position="1"/>
    </location>
</feature>
<evidence type="ECO:0000313" key="6">
    <source>
        <dbReference type="EMBL" id="MED6113558.1"/>
    </source>
</evidence>
<keyword evidence="3" id="KW-0862">Zinc</keyword>
<evidence type="ECO:0000256" key="3">
    <source>
        <dbReference type="ARBA" id="ARBA00022833"/>
    </source>
</evidence>
<organism evidence="6 7">
    <name type="scientific">Stylosanthes scabra</name>
    <dbReference type="NCBI Taxonomy" id="79078"/>
    <lineage>
        <taxon>Eukaryota</taxon>
        <taxon>Viridiplantae</taxon>
        <taxon>Streptophyta</taxon>
        <taxon>Embryophyta</taxon>
        <taxon>Tracheophyta</taxon>
        <taxon>Spermatophyta</taxon>
        <taxon>Magnoliopsida</taxon>
        <taxon>eudicotyledons</taxon>
        <taxon>Gunneridae</taxon>
        <taxon>Pentapetalae</taxon>
        <taxon>rosids</taxon>
        <taxon>fabids</taxon>
        <taxon>Fabales</taxon>
        <taxon>Fabaceae</taxon>
        <taxon>Papilionoideae</taxon>
        <taxon>50 kb inversion clade</taxon>
        <taxon>dalbergioids sensu lato</taxon>
        <taxon>Dalbergieae</taxon>
        <taxon>Pterocarpus clade</taxon>
        <taxon>Stylosanthes</taxon>
    </lineage>
</organism>
<evidence type="ECO:0000259" key="5">
    <source>
        <dbReference type="PROSITE" id="PS51999"/>
    </source>
</evidence>
<name>A0ABU6QNZ1_9FABA</name>